<organism evidence="1 2">
    <name type="scientific">Rangifer tarandus platyrhynchus</name>
    <name type="common">Svalbard reindeer</name>
    <dbReference type="NCBI Taxonomy" id="3082113"/>
    <lineage>
        <taxon>Eukaryota</taxon>
        <taxon>Metazoa</taxon>
        <taxon>Chordata</taxon>
        <taxon>Craniata</taxon>
        <taxon>Vertebrata</taxon>
        <taxon>Euteleostomi</taxon>
        <taxon>Mammalia</taxon>
        <taxon>Eutheria</taxon>
        <taxon>Laurasiatheria</taxon>
        <taxon>Artiodactyla</taxon>
        <taxon>Ruminantia</taxon>
        <taxon>Pecora</taxon>
        <taxon>Cervidae</taxon>
        <taxon>Odocoileinae</taxon>
        <taxon>Rangifer</taxon>
    </lineage>
</organism>
<reference evidence="1" key="1">
    <citation type="submission" date="2023-05" db="EMBL/GenBank/DDBJ databases">
        <authorList>
            <consortium name="ELIXIR-Norway"/>
        </authorList>
    </citation>
    <scope>NUCLEOTIDE SEQUENCE</scope>
</reference>
<evidence type="ECO:0000313" key="2">
    <source>
        <dbReference type="Proteomes" id="UP001162501"/>
    </source>
</evidence>
<sequence>MLLRVVGAPGLGFDSSSAALGRAAGGSRHALPGASAALFFAGVGLRRPAAGPPLQSLHSHPASAPSPKQPFKTFSNGCRRSEVRSPRRPPTSPGPPSPLLPTPTFAQGALPPFSALQPSETPSRPEFSRAVCPTPSPPETQGCAPRQGASRPQGTQEWPGITGLPSLPSVACAGLPGDPARQRVPHPQPQRPLPPFAGFWGGGAGGGRKHPEPPAPGPREDLSRGPVLLRDRARWQPYASPARREPPNPTDPESESLKTKVGPKAKKSGALL</sequence>
<accession>A0ACB0EC41</accession>
<dbReference type="Proteomes" id="UP001162501">
    <property type="component" value="Chromosome 18"/>
</dbReference>
<protein>
    <submittedName>
        <fullName evidence="1">Uncharacterized protein</fullName>
    </submittedName>
</protein>
<evidence type="ECO:0000313" key="1">
    <source>
        <dbReference type="EMBL" id="CAI9698267.1"/>
    </source>
</evidence>
<proteinExistence type="predicted"/>
<name>A0ACB0EC41_RANTA</name>
<dbReference type="EMBL" id="OX596102">
    <property type="protein sequence ID" value="CAI9698267.1"/>
    <property type="molecule type" value="Genomic_DNA"/>
</dbReference>
<gene>
    <name evidence="1" type="ORF">MRATA1EN3_LOCUS9480</name>
</gene>